<evidence type="ECO:0000313" key="13">
    <source>
        <dbReference type="EMBL" id="MEA0970815.1"/>
    </source>
</evidence>
<keyword evidence="4 11" id="KW-0662">Pyridine nucleotide biosynthesis</keyword>
<dbReference type="HAMAP" id="MF_00244">
    <property type="entry name" value="NaMN_adenylyltr"/>
    <property type="match status" value="1"/>
</dbReference>
<dbReference type="PANTHER" id="PTHR39321:SF3">
    <property type="entry name" value="PHOSPHOPANTETHEINE ADENYLYLTRANSFERASE"/>
    <property type="match status" value="1"/>
</dbReference>
<evidence type="ECO:0000313" key="14">
    <source>
        <dbReference type="Proteomes" id="UP001291687"/>
    </source>
</evidence>
<evidence type="ECO:0000256" key="10">
    <source>
        <dbReference type="ARBA" id="ARBA00048721"/>
    </source>
</evidence>
<evidence type="ECO:0000256" key="8">
    <source>
        <dbReference type="ARBA" id="ARBA00022840"/>
    </source>
</evidence>
<comment type="pathway">
    <text evidence="2 11">Cofactor biosynthesis; NAD(+) biosynthesis; deamido-NAD(+) from nicotinate D-ribonucleotide: step 1/1.</text>
</comment>
<evidence type="ECO:0000256" key="6">
    <source>
        <dbReference type="ARBA" id="ARBA00022695"/>
    </source>
</evidence>
<dbReference type="PANTHER" id="PTHR39321">
    <property type="entry name" value="NICOTINATE-NUCLEOTIDE ADENYLYLTRANSFERASE-RELATED"/>
    <property type="match status" value="1"/>
</dbReference>
<dbReference type="Proteomes" id="UP001291687">
    <property type="component" value="Unassembled WGS sequence"/>
</dbReference>
<sequence>MKSKHKIAKLQALNFMHGLPLKVGVLGGTFDPAHAGHLLISEQALRFHHFDFVIWLVANQNPTKPLMQRDIFIRAQNALKAAIHPKIIVSTAEYDLNSSYSYDSMRQLIERYKSVKFTWLMGMDNVSSFRKWYRSSDLAELCDILIFDRPCNTRLINVATIGLKPKANLAKTENNNIMIHRGKLCDLSSTQLRD</sequence>
<reference evidence="13 14" key="1">
    <citation type="submission" date="2023-03" db="EMBL/GenBank/DDBJ databases">
        <title>Host association and intracellularity evolved multiple times independently in the Rickettsiales.</title>
        <authorList>
            <person name="Castelli M."/>
            <person name="Nardi T."/>
            <person name="Gammuto L."/>
            <person name="Bellinzona G."/>
            <person name="Sabaneyeva E."/>
            <person name="Potekhin A."/>
            <person name="Serra V."/>
            <person name="Petroni G."/>
            <person name="Sassera D."/>
        </authorList>
    </citation>
    <scope>NUCLEOTIDE SEQUENCE [LARGE SCALE GENOMIC DNA]</scope>
    <source>
        <strain evidence="13 14">Sr 2-6</strain>
    </source>
</reference>
<keyword evidence="14" id="KW-1185">Reference proteome</keyword>
<evidence type="ECO:0000256" key="3">
    <source>
        <dbReference type="ARBA" id="ARBA00009014"/>
    </source>
</evidence>
<evidence type="ECO:0000256" key="9">
    <source>
        <dbReference type="ARBA" id="ARBA00023027"/>
    </source>
</evidence>
<keyword evidence="5 11" id="KW-0808">Transferase</keyword>
<dbReference type="RefSeq" id="WP_322776717.1">
    <property type="nucleotide sequence ID" value="NZ_JARJFB010000049.1"/>
</dbReference>
<comment type="function">
    <text evidence="1 11">Catalyzes the reversible adenylation of nicotinate mononucleotide (NaMN) to nicotinic acid adenine dinucleotide (NaAD).</text>
</comment>
<keyword evidence="7 11" id="KW-0547">Nucleotide-binding</keyword>
<dbReference type="EC" id="2.7.7.18" evidence="11"/>
<accession>A0ABU5NCB3</accession>
<protein>
    <recommendedName>
        <fullName evidence="11">Probable nicotinate-nucleotide adenylyltransferase</fullName>
        <ecNumber evidence="11">2.7.7.18</ecNumber>
    </recommendedName>
    <alternativeName>
        <fullName evidence="11">Deamido-NAD(+) diphosphorylase</fullName>
    </alternativeName>
    <alternativeName>
        <fullName evidence="11">Deamido-NAD(+) pyrophosphorylase</fullName>
    </alternativeName>
    <alternativeName>
        <fullName evidence="11">Nicotinate mononucleotide adenylyltransferase</fullName>
        <shortName evidence="11">NaMN adenylyltransferase</shortName>
    </alternativeName>
</protein>
<keyword evidence="9 11" id="KW-0520">NAD</keyword>
<dbReference type="EMBL" id="JARJFB010000049">
    <property type="protein sequence ID" value="MEA0970815.1"/>
    <property type="molecule type" value="Genomic_DNA"/>
</dbReference>
<evidence type="ECO:0000256" key="11">
    <source>
        <dbReference type="HAMAP-Rule" id="MF_00244"/>
    </source>
</evidence>
<dbReference type="InterPro" id="IPR005248">
    <property type="entry name" value="NadD/NMNAT"/>
</dbReference>
<dbReference type="InterPro" id="IPR004821">
    <property type="entry name" value="Cyt_trans-like"/>
</dbReference>
<name>A0ABU5NCB3_9RICK</name>
<feature type="domain" description="Cytidyltransferase-like" evidence="12">
    <location>
        <begin position="25"/>
        <end position="193"/>
    </location>
</feature>
<dbReference type="NCBIfam" id="TIGR00125">
    <property type="entry name" value="cyt_tran_rel"/>
    <property type="match status" value="1"/>
</dbReference>
<evidence type="ECO:0000256" key="4">
    <source>
        <dbReference type="ARBA" id="ARBA00022642"/>
    </source>
</evidence>
<proteinExistence type="inferred from homology"/>
<evidence type="ECO:0000256" key="5">
    <source>
        <dbReference type="ARBA" id="ARBA00022679"/>
    </source>
</evidence>
<dbReference type="CDD" id="cd02165">
    <property type="entry name" value="NMNAT"/>
    <property type="match status" value="1"/>
</dbReference>
<dbReference type="GO" id="GO:0016779">
    <property type="term" value="F:nucleotidyltransferase activity"/>
    <property type="evidence" value="ECO:0007669"/>
    <property type="project" value="UniProtKB-KW"/>
</dbReference>
<keyword evidence="6 11" id="KW-0548">Nucleotidyltransferase</keyword>
<dbReference type="Pfam" id="PF01467">
    <property type="entry name" value="CTP_transf_like"/>
    <property type="match status" value="1"/>
</dbReference>
<dbReference type="Gene3D" id="3.40.50.620">
    <property type="entry name" value="HUPs"/>
    <property type="match status" value="1"/>
</dbReference>
<evidence type="ECO:0000256" key="7">
    <source>
        <dbReference type="ARBA" id="ARBA00022741"/>
    </source>
</evidence>
<dbReference type="SUPFAM" id="SSF52374">
    <property type="entry name" value="Nucleotidylyl transferase"/>
    <property type="match status" value="1"/>
</dbReference>
<comment type="similarity">
    <text evidence="3 11">Belongs to the NadD family.</text>
</comment>
<keyword evidence="8 11" id="KW-0067">ATP-binding</keyword>
<comment type="catalytic activity">
    <reaction evidence="10 11">
        <text>nicotinate beta-D-ribonucleotide + ATP + H(+) = deamido-NAD(+) + diphosphate</text>
        <dbReference type="Rhea" id="RHEA:22860"/>
        <dbReference type="ChEBI" id="CHEBI:15378"/>
        <dbReference type="ChEBI" id="CHEBI:30616"/>
        <dbReference type="ChEBI" id="CHEBI:33019"/>
        <dbReference type="ChEBI" id="CHEBI:57502"/>
        <dbReference type="ChEBI" id="CHEBI:58437"/>
        <dbReference type="EC" id="2.7.7.18"/>
    </reaction>
</comment>
<dbReference type="InterPro" id="IPR014729">
    <property type="entry name" value="Rossmann-like_a/b/a_fold"/>
</dbReference>
<gene>
    <name evidence="11" type="primary">nadD</name>
    <name evidence="13" type="ORF">Megvenef_00784</name>
</gene>
<organism evidence="13 14">
    <name type="scientific">Candidatus Megaera venefica</name>
    <dbReference type="NCBI Taxonomy" id="2055910"/>
    <lineage>
        <taxon>Bacteria</taxon>
        <taxon>Pseudomonadati</taxon>
        <taxon>Pseudomonadota</taxon>
        <taxon>Alphaproteobacteria</taxon>
        <taxon>Rickettsiales</taxon>
        <taxon>Rickettsiaceae</taxon>
        <taxon>Candidatus Megaera</taxon>
    </lineage>
</organism>
<comment type="caution">
    <text evidence="13">The sequence shown here is derived from an EMBL/GenBank/DDBJ whole genome shotgun (WGS) entry which is preliminary data.</text>
</comment>
<evidence type="ECO:0000256" key="1">
    <source>
        <dbReference type="ARBA" id="ARBA00002324"/>
    </source>
</evidence>
<evidence type="ECO:0000256" key="2">
    <source>
        <dbReference type="ARBA" id="ARBA00005019"/>
    </source>
</evidence>
<evidence type="ECO:0000259" key="12">
    <source>
        <dbReference type="Pfam" id="PF01467"/>
    </source>
</evidence>